<protein>
    <recommendedName>
        <fullName evidence="3">HTH cro/C1-type domain-containing protein</fullName>
    </recommendedName>
</protein>
<dbReference type="RefSeq" id="WP_346581979.1">
    <property type="nucleotide sequence ID" value="NZ_JBDJNQ010000009.1"/>
</dbReference>
<gene>
    <name evidence="1" type="ORF">ABE541_18215</name>
</gene>
<name>A0ABV0BWN7_9SPHI</name>
<keyword evidence="2" id="KW-1185">Reference proteome</keyword>
<dbReference type="InterPro" id="IPR010982">
    <property type="entry name" value="Lambda_DNA-bd_dom_sf"/>
</dbReference>
<reference evidence="1 2" key="1">
    <citation type="submission" date="2024-04" db="EMBL/GenBank/DDBJ databases">
        <title>WGS of bacteria from Torrens River.</title>
        <authorList>
            <person name="Wyrsch E.R."/>
            <person name="Drigo B."/>
        </authorList>
    </citation>
    <scope>NUCLEOTIDE SEQUENCE [LARGE SCALE GENOMIC DNA]</scope>
    <source>
        <strain evidence="1 2">TWI391</strain>
    </source>
</reference>
<accession>A0ABV0BWN7</accession>
<comment type="caution">
    <text evidence="1">The sequence shown here is derived from an EMBL/GenBank/DDBJ whole genome shotgun (WGS) entry which is preliminary data.</text>
</comment>
<dbReference type="SUPFAM" id="SSF47413">
    <property type="entry name" value="lambda repressor-like DNA-binding domains"/>
    <property type="match status" value="1"/>
</dbReference>
<organism evidence="1 2">
    <name type="scientific">Sphingobacterium kitahiroshimense</name>
    <dbReference type="NCBI Taxonomy" id="470446"/>
    <lineage>
        <taxon>Bacteria</taxon>
        <taxon>Pseudomonadati</taxon>
        <taxon>Bacteroidota</taxon>
        <taxon>Sphingobacteriia</taxon>
        <taxon>Sphingobacteriales</taxon>
        <taxon>Sphingobacteriaceae</taxon>
        <taxon>Sphingobacterium</taxon>
    </lineage>
</organism>
<evidence type="ECO:0000313" key="1">
    <source>
        <dbReference type="EMBL" id="MEN5379205.1"/>
    </source>
</evidence>
<evidence type="ECO:0000313" key="2">
    <source>
        <dbReference type="Proteomes" id="UP001409291"/>
    </source>
</evidence>
<dbReference type="Proteomes" id="UP001409291">
    <property type="component" value="Unassembled WGS sequence"/>
</dbReference>
<sequence length="215" mass="25078">MSITIPTLSYELNTKVRKYREAKGYNQEEFAFLIGKDQKEVHAFEDLTSDSSYDINYANFYARILQKLPKDMFFINSFEEAYIKISAKKNITQKGIITYKGTGIFNKKTTEIESYSLPVNPDYNISTKDQELILEILENWLREGYFKDGVTGYQLYQSLLAKAESGEIELPNSFRPILVSRAIMTICNKRKKPKLLPHRKLPKTAEKWLLYKEDI</sequence>
<evidence type="ECO:0008006" key="3">
    <source>
        <dbReference type="Google" id="ProtNLM"/>
    </source>
</evidence>
<proteinExistence type="predicted"/>
<dbReference type="EMBL" id="JBDJNQ010000009">
    <property type="protein sequence ID" value="MEN5379205.1"/>
    <property type="molecule type" value="Genomic_DNA"/>
</dbReference>